<proteinExistence type="predicted"/>
<reference evidence="2" key="1">
    <citation type="submission" date="2023-03" db="EMBL/GenBank/DDBJ databases">
        <title>Massive genome expansion in bonnet fungi (Mycena s.s.) driven by repeated elements and novel gene families across ecological guilds.</title>
        <authorList>
            <consortium name="Lawrence Berkeley National Laboratory"/>
            <person name="Harder C.B."/>
            <person name="Miyauchi S."/>
            <person name="Viragh M."/>
            <person name="Kuo A."/>
            <person name="Thoen E."/>
            <person name="Andreopoulos B."/>
            <person name="Lu D."/>
            <person name="Skrede I."/>
            <person name="Drula E."/>
            <person name="Henrissat B."/>
            <person name="Morin E."/>
            <person name="Kohler A."/>
            <person name="Barry K."/>
            <person name="LaButti K."/>
            <person name="Morin E."/>
            <person name="Salamov A."/>
            <person name="Lipzen A."/>
            <person name="Mereny Z."/>
            <person name="Hegedus B."/>
            <person name="Baldrian P."/>
            <person name="Stursova M."/>
            <person name="Weitz H."/>
            <person name="Taylor A."/>
            <person name="Grigoriev I.V."/>
            <person name="Nagy L.G."/>
            <person name="Martin F."/>
            <person name="Kauserud H."/>
        </authorList>
    </citation>
    <scope>NUCLEOTIDE SEQUENCE</scope>
    <source>
        <strain evidence="2">CBHHK173m</strain>
    </source>
</reference>
<feature type="domain" description="BTB" evidence="1">
    <location>
        <begin position="22"/>
        <end position="97"/>
    </location>
</feature>
<dbReference type="EMBL" id="JARJCN010000007">
    <property type="protein sequence ID" value="KAJ7099430.1"/>
    <property type="molecule type" value="Genomic_DNA"/>
</dbReference>
<dbReference type="PROSITE" id="PS50097">
    <property type="entry name" value="BTB"/>
    <property type="match status" value="1"/>
</dbReference>
<dbReference type="Gene3D" id="3.30.710.10">
    <property type="entry name" value="Potassium Channel Kv1.1, Chain A"/>
    <property type="match status" value="1"/>
</dbReference>
<dbReference type="SUPFAM" id="SSF54695">
    <property type="entry name" value="POZ domain"/>
    <property type="match status" value="1"/>
</dbReference>
<dbReference type="InterPro" id="IPR000210">
    <property type="entry name" value="BTB/POZ_dom"/>
</dbReference>
<dbReference type="SMART" id="SM00225">
    <property type="entry name" value="BTB"/>
    <property type="match status" value="1"/>
</dbReference>
<dbReference type="AlphaFoldDB" id="A0AAD6UK26"/>
<gene>
    <name evidence="2" type="ORF">B0H15DRAFT_900678</name>
</gene>
<protein>
    <recommendedName>
        <fullName evidence="1">BTB domain-containing protein</fullName>
    </recommendedName>
</protein>
<name>A0AAD6UK26_9AGAR</name>
<dbReference type="InterPro" id="IPR011333">
    <property type="entry name" value="SKP1/BTB/POZ_sf"/>
</dbReference>
<evidence type="ECO:0000313" key="2">
    <source>
        <dbReference type="EMBL" id="KAJ7099430.1"/>
    </source>
</evidence>
<sequence>METTENESPLKDCRSIPDLWFPDATLVLRAENTLFRVYPGILSTRSTVFGDMIAVPQPAQPEGETLDGHPVVFMHDSAAEVEVFLRALYDSSYFMPPPTPMDVPSITGIMRLAHKYDVPYLFRRALTHLETHFPTTLLDFMLNMKSCRGLTLGSVHDNLITIHAASEVGATWLLPSAYYSTCTFSVQELLTPNQSWAALSIDQQQTCLAAQAKLSRATARIFRFLRDIPAPGCSSMATCQASISEAQDTLENRIDRELDTNPLAFNLKKTAAKLCGLCRHLATERCTEAQDLFWQSLPGMLGLSTWDDLRRKRGEVLDADG</sequence>
<dbReference type="Proteomes" id="UP001222325">
    <property type="component" value="Unassembled WGS sequence"/>
</dbReference>
<comment type="caution">
    <text evidence="2">The sequence shown here is derived from an EMBL/GenBank/DDBJ whole genome shotgun (WGS) entry which is preliminary data.</text>
</comment>
<evidence type="ECO:0000259" key="1">
    <source>
        <dbReference type="PROSITE" id="PS50097"/>
    </source>
</evidence>
<keyword evidence="3" id="KW-1185">Reference proteome</keyword>
<organism evidence="2 3">
    <name type="scientific">Mycena belliarum</name>
    <dbReference type="NCBI Taxonomy" id="1033014"/>
    <lineage>
        <taxon>Eukaryota</taxon>
        <taxon>Fungi</taxon>
        <taxon>Dikarya</taxon>
        <taxon>Basidiomycota</taxon>
        <taxon>Agaricomycotina</taxon>
        <taxon>Agaricomycetes</taxon>
        <taxon>Agaricomycetidae</taxon>
        <taxon>Agaricales</taxon>
        <taxon>Marasmiineae</taxon>
        <taxon>Mycenaceae</taxon>
        <taxon>Mycena</taxon>
    </lineage>
</organism>
<evidence type="ECO:0000313" key="3">
    <source>
        <dbReference type="Proteomes" id="UP001222325"/>
    </source>
</evidence>
<accession>A0AAD6UK26</accession>